<dbReference type="EMBL" id="JQCP01000001">
    <property type="protein sequence ID" value="KRO03044.1"/>
    <property type="molecule type" value="Genomic_DNA"/>
</dbReference>
<comment type="caution">
    <text evidence="1">The sequence shown here is derived from an EMBL/GenBank/DDBJ whole genome shotgun (WGS) entry which is preliminary data.</text>
</comment>
<protein>
    <submittedName>
        <fullName evidence="1">Uncharacterized protein</fullName>
    </submittedName>
</protein>
<organism evidence="1 2">
    <name type="scientific">Lancefieldella rimae</name>
    <dbReference type="NCBI Taxonomy" id="1383"/>
    <lineage>
        <taxon>Bacteria</taxon>
        <taxon>Bacillati</taxon>
        <taxon>Actinomycetota</taxon>
        <taxon>Coriobacteriia</taxon>
        <taxon>Coriobacteriales</taxon>
        <taxon>Atopobiaceae</taxon>
        <taxon>Lancefieldella</taxon>
    </lineage>
</organism>
<name>A0ABR5Q191_9ACTN</name>
<reference evidence="1 2" key="1">
    <citation type="journal article" date="2015" name="Genome Announc.">
        <title>Expanding the biotechnology potential of lactobacilli through comparative genomics of 213 strains and associated genera.</title>
        <authorList>
            <person name="Sun Z."/>
            <person name="Harris H.M."/>
            <person name="McCann A."/>
            <person name="Guo C."/>
            <person name="Argimon S."/>
            <person name="Zhang W."/>
            <person name="Yang X."/>
            <person name="Jeffery I.B."/>
            <person name="Cooney J.C."/>
            <person name="Kagawa T.F."/>
            <person name="Liu W."/>
            <person name="Song Y."/>
            <person name="Salvetti E."/>
            <person name="Wrobel A."/>
            <person name="Rasinkangas P."/>
            <person name="Parkhill J."/>
            <person name="Rea M.C."/>
            <person name="O'Sullivan O."/>
            <person name="Ritari J."/>
            <person name="Douillard F.P."/>
            <person name="Paul Ross R."/>
            <person name="Yang R."/>
            <person name="Briner A.E."/>
            <person name="Felis G.E."/>
            <person name="de Vos W.M."/>
            <person name="Barrangou R."/>
            <person name="Klaenhammer T.R."/>
            <person name="Caufield P.W."/>
            <person name="Cui Y."/>
            <person name="Zhang H."/>
            <person name="O'Toole P.W."/>
        </authorList>
    </citation>
    <scope>NUCLEOTIDE SEQUENCE [LARGE SCALE GENOMIC DNA]</scope>
    <source>
        <strain evidence="1 2">DSM 7090</strain>
    </source>
</reference>
<dbReference type="Proteomes" id="UP000051927">
    <property type="component" value="Unassembled WGS sequence"/>
</dbReference>
<accession>A0ABR5Q191</accession>
<evidence type="ECO:0000313" key="2">
    <source>
        <dbReference type="Proteomes" id="UP000051927"/>
    </source>
</evidence>
<evidence type="ECO:0000313" key="1">
    <source>
        <dbReference type="EMBL" id="KRO03044.1"/>
    </source>
</evidence>
<proteinExistence type="predicted"/>
<keyword evidence="2" id="KW-1185">Reference proteome</keyword>
<gene>
    <name evidence="1" type="ORF">IV60_GL000221</name>
</gene>
<sequence length="54" mass="5813">MGIMNMRMVAADTTTGKAADTITMVTRMVAASTMRKVAAVKAADITMIKLVFFE</sequence>